<feature type="transmembrane region" description="Helical" evidence="11">
    <location>
        <begin position="699"/>
        <end position="719"/>
    </location>
</feature>
<evidence type="ECO:0000256" key="7">
    <source>
        <dbReference type="ARBA" id="ARBA00023004"/>
    </source>
</evidence>
<keyword evidence="9 11" id="KW-0472">Membrane</keyword>
<comment type="subcellular location">
    <subcellularLocation>
        <location evidence="2">Membrane</location>
    </subcellularLocation>
</comment>
<dbReference type="PROSITE" id="PS00086">
    <property type="entry name" value="CYTOCHROME_P450"/>
    <property type="match status" value="2"/>
</dbReference>
<keyword evidence="11" id="KW-1133">Transmembrane helix</keyword>
<dbReference type="PRINTS" id="PR00385">
    <property type="entry name" value="P450"/>
</dbReference>
<dbReference type="GO" id="GO:0016020">
    <property type="term" value="C:membrane"/>
    <property type="evidence" value="ECO:0007669"/>
    <property type="project" value="UniProtKB-SubCell"/>
</dbReference>
<dbReference type="AlphaFoldDB" id="A0A2I0TYQ5"/>
<keyword evidence="11" id="KW-0812">Transmembrane</keyword>
<dbReference type="GO" id="GO:0016712">
    <property type="term" value="F:oxidoreductase activity, acting on paired donors, with incorporation or reduction of molecular oxygen, reduced flavin or flavoprotein as one donor, and incorporation of one atom of oxygen"/>
    <property type="evidence" value="ECO:0007669"/>
    <property type="project" value="TreeGrafter"/>
</dbReference>
<comment type="cofactor">
    <cofactor evidence="1 10">
        <name>heme</name>
        <dbReference type="ChEBI" id="CHEBI:30413"/>
    </cofactor>
</comment>
<dbReference type="FunFam" id="1.10.630.10:FF:000176">
    <property type="entry name" value="Uncharacterized protein"/>
    <property type="match status" value="1"/>
</dbReference>
<dbReference type="GO" id="GO:0006082">
    <property type="term" value="P:organic acid metabolic process"/>
    <property type="evidence" value="ECO:0007669"/>
    <property type="project" value="TreeGrafter"/>
</dbReference>
<dbReference type="SUPFAM" id="SSF48264">
    <property type="entry name" value="Cytochrome P450"/>
    <property type="match status" value="4"/>
</dbReference>
<feature type="transmembrane region" description="Helical" evidence="11">
    <location>
        <begin position="173"/>
        <end position="193"/>
    </location>
</feature>
<dbReference type="FunFam" id="1.10.630.10:FF:000004">
    <property type="entry name" value="cytochrome P450 2D15 isoform X1"/>
    <property type="match status" value="1"/>
</dbReference>
<evidence type="ECO:0000313" key="12">
    <source>
        <dbReference type="EMBL" id="PKU38957.1"/>
    </source>
</evidence>
<dbReference type="InterPro" id="IPR001128">
    <property type="entry name" value="Cyt_P450"/>
</dbReference>
<dbReference type="Proteomes" id="UP000233556">
    <property type="component" value="Unassembled WGS sequence"/>
</dbReference>
<keyword evidence="6" id="KW-0560">Oxidoreductase</keyword>
<evidence type="ECO:0000256" key="1">
    <source>
        <dbReference type="ARBA" id="ARBA00001971"/>
    </source>
</evidence>
<sequence length="1188" mass="135436">MAIVFAEEFSVIILPRILAAGGVMDTRIFPPVTREQLAKKYGNICTLWLGHKPMVVLYGFRAVKDGLTTNSEDVSGRLQTYVFNKMANGKEEVQKELDAVLSPSHVICYEDRKKLPYTNAVIHEIMRFGSIVLITIPREAVKDTTVLGYQLPKDRWVLVTALLPSRALWPLPLSHTSVVLVSFVVSLLVLQFLKLQWIRRRLPPGPTPYPLVGNLLQMNFQIHHDMLKKMAKTHGNVFTLWFLNVPMVILQGFQAVKEGLTVRAEDVAGRPLTKTFHILTQGNGVMFSNGRLWKQQRRFGLATLRKMGVGKKDQEYRLQEEAGHLVEYLKKTNGKPLDPTMPVVHTVSNVICSVIFGHRFSKDDENFHRLIESIDTITAFGNSIYFFVYEMAPWLASRLLAPCKDTKSSIDFVNALLAKELESHKRKQKSDENQDFIDYYLDEIDKTKGDADATYDEENLMQTIFDLFLAGTETTATTLRWALLYMVVYPDIQAQVQKELDAVLGCSHAICYEDRKKLPYTNAVIHEIQRYSNIVLIALPRQSMKDTELLGFPVPKNTIILANIDSVLTDPGKWETPDQFNPGHFLDKDGNFVNREAFLPFSIGHRVCMGELLARMELFIVFATLLQAFTFTLPEGVKEVSTKLVFGSTMKPPPYELCAIPRITFMGWFNPFHSCGLDASVSRQAIFDKDKLVKVAVKMLTISQVFVALVVFLLIMQFLKLQRVRRRLPPGPIPLPIFGTLIQLNFQFNRDLLMKLAKIHGNVFTLWFGWAPVVILNGFQAVKDGMTMHPEDVSGRLVSPFFRAMAKGKGIMLATGHTWKQQRRFALRTLRNLGLGKRGLEHRVQEEAHYLVEFFASMKGKPVDPSFPLIHSVSNVICAVVFGHRFSREDETFHELIRATERLFKFAGSFIHHLYEIFPWLMCRLPGPHKKALSCYDVLSSFTRREIRMHMKRGIPEELQDFIDFYLAHIEKSKDVPRSTYNEDNMVYSINDLFLGGSETTSTTLNWALLYMVANPDIQEKVQKELDAVLGPSQLICYEDRRELPYTNAVVHEIQRFSNIISVGMPRVCVRNTTLLGFPLKKGTIVFPNIASSLYDPEQWETPRQFNPGHFLDKDGNFVSQEAFLPFSTGHRVCLGENLARTELFIFFANLLRAFTFRLPEGVTEINPEPILGGTLQPHPYRVCAIPR</sequence>
<dbReference type="InterPro" id="IPR017972">
    <property type="entry name" value="Cyt_P450_CS"/>
</dbReference>
<evidence type="ECO:0000256" key="9">
    <source>
        <dbReference type="ARBA" id="ARBA00023136"/>
    </source>
</evidence>
<reference evidence="13" key="2">
    <citation type="submission" date="2017-12" db="EMBL/GenBank/DDBJ databases">
        <title>Genome sequence of the Bar-tailed Godwit (Limosa lapponica baueri).</title>
        <authorList>
            <person name="Lima N.C.B."/>
            <person name="Parody-Merino A.M."/>
            <person name="Battley P.F."/>
            <person name="Fidler A.E."/>
            <person name="Prosdocimi F."/>
        </authorList>
    </citation>
    <scope>NUCLEOTIDE SEQUENCE [LARGE SCALE GENOMIC DNA]</scope>
</reference>
<feature type="transmembrane region" description="Helical" evidence="11">
    <location>
        <begin position="759"/>
        <end position="779"/>
    </location>
</feature>
<protein>
    <recommendedName>
        <fullName evidence="14">Cytochrome p450 2j6-like</fullName>
    </recommendedName>
</protein>
<dbReference type="GO" id="GO:0020037">
    <property type="term" value="F:heme binding"/>
    <property type="evidence" value="ECO:0007669"/>
    <property type="project" value="InterPro"/>
</dbReference>
<keyword evidence="5 10" id="KW-0479">Metal-binding</keyword>
<feature type="binding site" description="axial binding residue" evidence="10">
    <location>
        <position position="608"/>
    </location>
    <ligand>
        <name>heme</name>
        <dbReference type="ChEBI" id="CHEBI:30413"/>
    </ligand>
    <ligandPart>
        <name>Fe</name>
        <dbReference type="ChEBI" id="CHEBI:18248"/>
    </ligandPart>
</feature>
<dbReference type="GO" id="GO:0005506">
    <property type="term" value="F:iron ion binding"/>
    <property type="evidence" value="ECO:0007669"/>
    <property type="project" value="InterPro"/>
</dbReference>
<comment type="similarity">
    <text evidence="3">Belongs to the cytochrome P450 family.</text>
</comment>
<dbReference type="PANTHER" id="PTHR24300:SF134">
    <property type="entry name" value="CYTOCHROME P450, FAMILY 2, SUBFAMILY AB, POLYPEPTIDE 2-RELATED"/>
    <property type="match status" value="1"/>
</dbReference>
<keyword evidence="13" id="KW-1185">Reference proteome</keyword>
<reference evidence="13" key="1">
    <citation type="submission" date="2017-11" db="EMBL/GenBank/DDBJ databases">
        <authorList>
            <person name="Lima N.C."/>
            <person name="Parody-Merino A.M."/>
            <person name="Battley P.F."/>
            <person name="Fidler A.E."/>
            <person name="Prosdocimi F."/>
        </authorList>
    </citation>
    <scope>NUCLEOTIDE SEQUENCE [LARGE SCALE GENOMIC DNA]</scope>
</reference>
<dbReference type="InterPro" id="IPR050182">
    <property type="entry name" value="Cytochrome_P450_fam2"/>
</dbReference>
<dbReference type="Gene3D" id="1.10.630.10">
    <property type="entry name" value="Cytochrome P450"/>
    <property type="match status" value="4"/>
</dbReference>
<dbReference type="PANTHER" id="PTHR24300">
    <property type="entry name" value="CYTOCHROME P450 508A4-RELATED"/>
    <property type="match status" value="1"/>
</dbReference>
<evidence type="ECO:0000256" key="5">
    <source>
        <dbReference type="ARBA" id="ARBA00022723"/>
    </source>
</evidence>
<evidence type="ECO:0008006" key="14">
    <source>
        <dbReference type="Google" id="ProtNLM"/>
    </source>
</evidence>
<evidence type="ECO:0000256" key="2">
    <source>
        <dbReference type="ARBA" id="ARBA00004370"/>
    </source>
</evidence>
<dbReference type="Pfam" id="PF00067">
    <property type="entry name" value="p450"/>
    <property type="match status" value="4"/>
</dbReference>
<evidence type="ECO:0000256" key="6">
    <source>
        <dbReference type="ARBA" id="ARBA00023002"/>
    </source>
</evidence>
<accession>A0A2I0TYQ5</accession>
<dbReference type="OrthoDB" id="1055148at2759"/>
<proteinExistence type="inferred from homology"/>
<organism evidence="12 13">
    <name type="scientific">Limosa lapponica baueri</name>
    <dbReference type="NCBI Taxonomy" id="1758121"/>
    <lineage>
        <taxon>Eukaryota</taxon>
        <taxon>Metazoa</taxon>
        <taxon>Chordata</taxon>
        <taxon>Craniata</taxon>
        <taxon>Vertebrata</taxon>
        <taxon>Euteleostomi</taxon>
        <taxon>Archelosauria</taxon>
        <taxon>Archosauria</taxon>
        <taxon>Dinosauria</taxon>
        <taxon>Saurischia</taxon>
        <taxon>Theropoda</taxon>
        <taxon>Coelurosauria</taxon>
        <taxon>Aves</taxon>
        <taxon>Neognathae</taxon>
        <taxon>Neoaves</taxon>
        <taxon>Charadriiformes</taxon>
        <taxon>Scolopacidae</taxon>
        <taxon>Limosa</taxon>
    </lineage>
</organism>
<dbReference type="PRINTS" id="PR00463">
    <property type="entry name" value="EP450I"/>
</dbReference>
<keyword evidence="8" id="KW-0503">Monooxygenase</keyword>
<evidence type="ECO:0000256" key="4">
    <source>
        <dbReference type="ARBA" id="ARBA00022617"/>
    </source>
</evidence>
<dbReference type="GO" id="GO:0006805">
    <property type="term" value="P:xenobiotic metabolic process"/>
    <property type="evidence" value="ECO:0007669"/>
    <property type="project" value="TreeGrafter"/>
</dbReference>
<evidence type="ECO:0000256" key="11">
    <source>
        <dbReference type="SAM" id="Phobius"/>
    </source>
</evidence>
<keyword evidence="4 10" id="KW-0349">Heme</keyword>
<dbReference type="GO" id="GO:0005737">
    <property type="term" value="C:cytoplasm"/>
    <property type="evidence" value="ECO:0007669"/>
    <property type="project" value="TreeGrafter"/>
</dbReference>
<keyword evidence="7 10" id="KW-0408">Iron</keyword>
<dbReference type="InterPro" id="IPR036396">
    <property type="entry name" value="Cyt_P450_sf"/>
</dbReference>
<dbReference type="InterPro" id="IPR002401">
    <property type="entry name" value="Cyt_P450_E_grp-I"/>
</dbReference>
<name>A0A2I0TYQ5_LIMLA</name>
<dbReference type="SMR" id="A0A2I0TYQ5"/>
<evidence type="ECO:0000256" key="3">
    <source>
        <dbReference type="ARBA" id="ARBA00010617"/>
    </source>
</evidence>
<evidence type="ECO:0000256" key="8">
    <source>
        <dbReference type="ARBA" id="ARBA00023033"/>
    </source>
</evidence>
<dbReference type="EMBL" id="KZ506613">
    <property type="protein sequence ID" value="PKU38957.1"/>
    <property type="molecule type" value="Genomic_DNA"/>
</dbReference>
<gene>
    <name evidence="12" type="ORF">llap_10744</name>
</gene>
<evidence type="ECO:0000313" key="13">
    <source>
        <dbReference type="Proteomes" id="UP000233556"/>
    </source>
</evidence>
<evidence type="ECO:0000256" key="10">
    <source>
        <dbReference type="PIRSR" id="PIRSR602401-1"/>
    </source>
</evidence>